<gene>
    <name evidence="2" type="ORF">PCOR1329_LOCUS23854</name>
</gene>
<feature type="compositionally biased region" description="Basic residues" evidence="1">
    <location>
        <begin position="17"/>
        <end position="34"/>
    </location>
</feature>
<feature type="region of interest" description="Disordered" evidence="1">
    <location>
        <begin position="17"/>
        <end position="62"/>
    </location>
</feature>
<evidence type="ECO:0000256" key="1">
    <source>
        <dbReference type="SAM" id="MobiDB-lite"/>
    </source>
</evidence>
<keyword evidence="3" id="KW-1185">Reference proteome</keyword>
<evidence type="ECO:0000313" key="2">
    <source>
        <dbReference type="EMBL" id="CAK0822977.1"/>
    </source>
</evidence>
<proteinExistence type="predicted"/>
<dbReference type="Proteomes" id="UP001189429">
    <property type="component" value="Unassembled WGS sequence"/>
</dbReference>
<protein>
    <submittedName>
        <fullName evidence="2">Uncharacterized protein</fullName>
    </submittedName>
</protein>
<accession>A0ABN9RV40</accession>
<reference evidence="2" key="1">
    <citation type="submission" date="2023-10" db="EMBL/GenBank/DDBJ databases">
        <authorList>
            <person name="Chen Y."/>
            <person name="Shah S."/>
            <person name="Dougan E. K."/>
            <person name="Thang M."/>
            <person name="Chan C."/>
        </authorList>
    </citation>
    <scope>NUCLEOTIDE SEQUENCE [LARGE SCALE GENOMIC DNA]</scope>
</reference>
<sequence length="81" mass="8799">MGARSGNDTGLKKLLRSARHAASRGGKTKRRLYSTRHVVTPRGRQKYEPTPTHHVATPGGPCIRQDAWAEECTNGNSSGKS</sequence>
<evidence type="ECO:0000313" key="3">
    <source>
        <dbReference type="Proteomes" id="UP001189429"/>
    </source>
</evidence>
<dbReference type="EMBL" id="CAUYUJ010008132">
    <property type="protein sequence ID" value="CAK0822977.1"/>
    <property type="molecule type" value="Genomic_DNA"/>
</dbReference>
<name>A0ABN9RV40_9DINO</name>
<comment type="caution">
    <text evidence="2">The sequence shown here is derived from an EMBL/GenBank/DDBJ whole genome shotgun (WGS) entry which is preliminary data.</text>
</comment>
<organism evidence="2 3">
    <name type="scientific">Prorocentrum cordatum</name>
    <dbReference type="NCBI Taxonomy" id="2364126"/>
    <lineage>
        <taxon>Eukaryota</taxon>
        <taxon>Sar</taxon>
        <taxon>Alveolata</taxon>
        <taxon>Dinophyceae</taxon>
        <taxon>Prorocentrales</taxon>
        <taxon>Prorocentraceae</taxon>
        <taxon>Prorocentrum</taxon>
    </lineage>
</organism>